<proteinExistence type="predicted"/>
<dbReference type="STRING" id="323259.Mhun_1513"/>
<dbReference type="GeneID" id="3923005"/>
<sequence length="644" mass="73715">MIPIITHQIQENSAFFQGNPEQFFSKGIRSYLIERLWNDDEALNGINIEKFRRTFVKTINTLISRRNQGAGGTLPLLQPFDLNFKSLKFIDDKNSEGKSGIFTVFPNAAMCPVCNHYFVISKGKKCGHDSSKKPRQVTFIAVCDECGLFVPLHRASNLLSNCPGCNEENGLSILNWRDRNDFATYSIKCHKCGHVENLIIYFCNHKKFQSDDIPLSLNPPRKYRITSAKAGAVLHPYIIVIPDIPQEGELDRNGRRNTDARVLAEAINEIFGPSYDESVLYLPEFRSSLENNTQFWALDKIDELSEMLGLDCTNYLSWSQEQFLKIIKTLLKVGYNHIKESPNPDKIKTRFGLYQIQDVLETVKAIDYSEKDLQGDFLNSSSPTRIPGSSSPVIRNAPLSFNENYDDWIKSQGLIGIRHISNINLVQAMLGNVAGSTRRDPIIFSPIYEGKRKTPTVYVRQYQTEGILFQLDHEKLINWILDNQSTIKANINLSNIRNKDEITYRKLVREDPHVRIHIETLLHTYCHLLIQQSSIFTGLDNQSLSEIIYPIQGSFFIYSTNAINIGGLEFTYDNYLSDWFSKVFEFAYDCPQDPGCLYDEGGACIACSYLPEFVCERFNHNLDRATLRGRKEGTKWPSYQGYIR</sequence>
<organism evidence="1 2">
    <name type="scientific">Methanospirillum hungatei JF-1 (strain ATCC 27890 / DSM 864 / NBRC 100397 / JF-1)</name>
    <dbReference type="NCBI Taxonomy" id="323259"/>
    <lineage>
        <taxon>Archaea</taxon>
        <taxon>Methanobacteriati</taxon>
        <taxon>Methanobacteriota</taxon>
        <taxon>Stenosarchaea group</taxon>
        <taxon>Methanomicrobia</taxon>
        <taxon>Methanomicrobiales</taxon>
        <taxon>Methanospirillaceae</taxon>
        <taxon>Methanospirillum</taxon>
    </lineage>
</organism>
<protein>
    <submittedName>
        <fullName evidence="1">Uncharacterized protein</fullName>
    </submittedName>
</protein>
<evidence type="ECO:0000313" key="1">
    <source>
        <dbReference type="EMBL" id="ABD41246.1"/>
    </source>
</evidence>
<dbReference type="KEGG" id="mhu:Mhun_1513"/>
<dbReference type="EnsemblBacteria" id="ABD41246">
    <property type="protein sequence ID" value="ABD41246"/>
    <property type="gene ID" value="Mhun_1513"/>
</dbReference>
<gene>
    <name evidence="1" type="ordered locus">Mhun_1513</name>
</gene>
<dbReference type="OrthoDB" id="256755at2157"/>
<dbReference type="InParanoid" id="Q2FP04"/>
<dbReference type="AlphaFoldDB" id="Q2FP04"/>
<name>Q2FP04_METHJ</name>
<dbReference type="HOGENOM" id="CLU_424920_0_0_2"/>
<dbReference type="RefSeq" id="WP_011448515.1">
    <property type="nucleotide sequence ID" value="NC_007796.1"/>
</dbReference>
<dbReference type="eggNOG" id="arCOG03194">
    <property type="taxonomic scope" value="Archaea"/>
</dbReference>
<reference evidence="2" key="1">
    <citation type="journal article" date="2016" name="Stand. Genomic Sci.">
        <title>Complete genome sequence of Methanospirillum hungatei type strain JF1.</title>
        <authorList>
            <person name="Gunsalus R.P."/>
            <person name="Cook L.E."/>
            <person name="Crable B."/>
            <person name="Rohlin L."/>
            <person name="McDonald E."/>
            <person name="Mouttaki H."/>
            <person name="Sieber J.R."/>
            <person name="Poweleit N."/>
            <person name="Zhou H."/>
            <person name="Lapidus A.L."/>
            <person name="Daligault H.E."/>
            <person name="Land M."/>
            <person name="Gilna P."/>
            <person name="Ivanova N."/>
            <person name="Kyrpides N."/>
            <person name="Culley D.E."/>
            <person name="McInerney M.J."/>
        </authorList>
    </citation>
    <scope>NUCLEOTIDE SEQUENCE [LARGE SCALE GENOMIC DNA]</scope>
    <source>
        <strain evidence="2">ATCC 27890 / DSM 864 / NBRC 100397 / JF-1</strain>
    </source>
</reference>
<accession>Q2FP04</accession>
<dbReference type="Proteomes" id="UP000001941">
    <property type="component" value="Chromosome"/>
</dbReference>
<keyword evidence="2" id="KW-1185">Reference proteome</keyword>
<dbReference type="EMBL" id="CP000254">
    <property type="protein sequence ID" value="ABD41246.1"/>
    <property type="molecule type" value="Genomic_DNA"/>
</dbReference>
<evidence type="ECO:0000313" key="2">
    <source>
        <dbReference type="Proteomes" id="UP000001941"/>
    </source>
</evidence>